<dbReference type="InterPro" id="IPR008969">
    <property type="entry name" value="CarboxyPept-like_regulatory"/>
</dbReference>
<dbReference type="Gene3D" id="2.40.170.20">
    <property type="entry name" value="TonB-dependent receptor, beta-barrel domain"/>
    <property type="match status" value="1"/>
</dbReference>
<proteinExistence type="inferred from homology"/>
<keyword evidence="3 7" id="KW-1134">Transmembrane beta strand</keyword>
<feature type="domain" description="TonB-dependent receptor plug" evidence="8">
    <location>
        <begin position="122"/>
        <end position="227"/>
    </location>
</feature>
<dbReference type="RefSeq" id="WP_073403613.1">
    <property type="nucleotide sequence ID" value="NZ_FQTV01000018.1"/>
</dbReference>
<reference evidence="10" key="1">
    <citation type="submission" date="2016-11" db="EMBL/GenBank/DDBJ databases">
        <authorList>
            <person name="Varghese N."/>
            <person name="Submissions S."/>
        </authorList>
    </citation>
    <scope>NUCLEOTIDE SEQUENCE [LARGE SCALE GENOMIC DNA]</scope>
    <source>
        <strain evidence="10">DSM 26991</strain>
    </source>
</reference>
<evidence type="ECO:0000313" key="9">
    <source>
        <dbReference type="EMBL" id="SHF96291.1"/>
    </source>
</evidence>
<dbReference type="STRING" id="1297750.SAMN05444405_11842"/>
<sequence length="999" mass="109809">MKKVFQSKSYSSIFLWLLGLFFSVNVFAQQIKVQGQVKTESGEPIIGANVVVKGTTNGTITDVDGHYVLSNVNPKSTLVFSFIGYIPQEQHVAAKSILDIVLQEDSKVLNEVVVIGYGTAKKSDLTGAVGSVGAKDLKDAPVANIGQALQGKVSGVQINDAGAPGDNVAIKIRGLGTINNSNPLVVIDGVPTDLGLSSINMVDVERVDVLKDASATAIYGSRGANGVVLISTKKGKNGKGIIGVTANWNIQDATNVPDMLNAKQYAAYSNDMLGNAGLGTNPAWNDPSTLGVGTNWLDELLKTGVTQNYTLNFSGGDETKHYYISGGLYDQDGIVRNTDYRRYTFQSNTDFKLNNWLKLINNITFSTDNKNSGDYSIANAMYALPTQSIKDEDGGWSGPIGNAYWYGDIRNPIGTAETTHNNTKGYNLLANISAEITLAKYLKFKSTFGYDAKFWYENNFTPAYAWKPIAVAESSRFQSSKKSFTYLWDNYFTYDNSFGKHHVSVMAGTSAQNNKYDFISAQKSGFLYDSVSQLGNGSTIKSADGNQNEWAIFSLMARANYDYADKYLLTATVRRDGSSRFGSGHKYGIFPSFSTAWRISQESWFPKTNVIDDLKFRFGYGITGNQEIGNYNFASTYNTGVYSFGGTTVNALSTVTMANPNIHWEEVRQTNLGFDLSMLNRRVYFAVDAYIKNTCDMLVKAAIPITSGFEDTTTTFTNAGKVQNKGVEMTLNTVNFNDAFKWETSVTATYNKNKIVDLNSNTPLYQNQYNNSYLTIQKVGAPINAFYGYVTGGIFQTSDEVAKHAVQVQGGTAAGDIKFNDLNNDGVINENDRTIIGNPNPDWIFSMNNTFSYKGFDLSIFLQGVEGNDIYNVNAISSEGMSAAYNQTTAVLNRWTGEGTSYSMPRAVYADPNQNCRASNRFIENGSYLRIKNVTLGYTFPQRWIQKMNINSARINMSCENLVTFTNYSGFDPEVAINGIDSSRYPLSRTFSLGLNVNF</sequence>
<keyword evidence="2 7" id="KW-0813">Transport</keyword>
<dbReference type="NCBIfam" id="TIGR04057">
    <property type="entry name" value="SusC_RagA_signa"/>
    <property type="match status" value="1"/>
</dbReference>
<dbReference type="EMBL" id="FQTV01000018">
    <property type="protein sequence ID" value="SHF96291.1"/>
    <property type="molecule type" value="Genomic_DNA"/>
</dbReference>
<dbReference type="PROSITE" id="PS52016">
    <property type="entry name" value="TONB_DEPENDENT_REC_3"/>
    <property type="match status" value="1"/>
</dbReference>
<evidence type="ECO:0000256" key="7">
    <source>
        <dbReference type="PROSITE-ProRule" id="PRU01360"/>
    </source>
</evidence>
<dbReference type="GO" id="GO:0009279">
    <property type="term" value="C:cell outer membrane"/>
    <property type="evidence" value="ECO:0007669"/>
    <property type="project" value="UniProtKB-SubCell"/>
</dbReference>
<evidence type="ECO:0000256" key="4">
    <source>
        <dbReference type="ARBA" id="ARBA00022692"/>
    </source>
</evidence>
<comment type="similarity">
    <text evidence="7">Belongs to the TonB-dependent receptor family.</text>
</comment>
<evidence type="ECO:0000256" key="3">
    <source>
        <dbReference type="ARBA" id="ARBA00022452"/>
    </source>
</evidence>
<dbReference type="SUPFAM" id="SSF56935">
    <property type="entry name" value="Porins"/>
    <property type="match status" value="1"/>
</dbReference>
<organism evidence="9 10">
    <name type="scientific">Bacteroides luti</name>
    <dbReference type="NCBI Taxonomy" id="1297750"/>
    <lineage>
        <taxon>Bacteria</taxon>
        <taxon>Pseudomonadati</taxon>
        <taxon>Bacteroidota</taxon>
        <taxon>Bacteroidia</taxon>
        <taxon>Bacteroidales</taxon>
        <taxon>Bacteroidaceae</taxon>
        <taxon>Bacteroides</taxon>
    </lineage>
</organism>
<dbReference type="InterPro" id="IPR012910">
    <property type="entry name" value="Plug_dom"/>
</dbReference>
<keyword evidence="5 7" id="KW-0472">Membrane</keyword>
<dbReference type="Proteomes" id="UP000184509">
    <property type="component" value="Unassembled WGS sequence"/>
</dbReference>
<dbReference type="Gene3D" id="2.60.40.1120">
    <property type="entry name" value="Carboxypeptidase-like, regulatory domain"/>
    <property type="match status" value="1"/>
</dbReference>
<keyword evidence="6 7" id="KW-0998">Cell outer membrane</keyword>
<dbReference type="Pfam" id="PF13715">
    <property type="entry name" value="CarbopepD_reg_2"/>
    <property type="match status" value="1"/>
</dbReference>
<dbReference type="InterPro" id="IPR023996">
    <property type="entry name" value="TonB-dep_OMP_SusC/RagA"/>
</dbReference>
<dbReference type="SUPFAM" id="SSF49464">
    <property type="entry name" value="Carboxypeptidase regulatory domain-like"/>
    <property type="match status" value="1"/>
</dbReference>
<evidence type="ECO:0000259" key="8">
    <source>
        <dbReference type="Pfam" id="PF07715"/>
    </source>
</evidence>
<evidence type="ECO:0000256" key="5">
    <source>
        <dbReference type="ARBA" id="ARBA00023136"/>
    </source>
</evidence>
<accession>A0A1M5FYM2</accession>
<comment type="subcellular location">
    <subcellularLocation>
        <location evidence="1 7">Cell outer membrane</location>
        <topology evidence="1 7">Multi-pass membrane protein</topology>
    </subcellularLocation>
</comment>
<evidence type="ECO:0000256" key="6">
    <source>
        <dbReference type="ARBA" id="ARBA00023237"/>
    </source>
</evidence>
<keyword evidence="4 7" id="KW-0812">Transmembrane</keyword>
<dbReference type="InterPro" id="IPR036942">
    <property type="entry name" value="Beta-barrel_TonB_sf"/>
</dbReference>
<evidence type="ECO:0000256" key="2">
    <source>
        <dbReference type="ARBA" id="ARBA00022448"/>
    </source>
</evidence>
<dbReference type="InterPro" id="IPR037066">
    <property type="entry name" value="Plug_dom_sf"/>
</dbReference>
<dbReference type="InterPro" id="IPR039426">
    <property type="entry name" value="TonB-dep_rcpt-like"/>
</dbReference>
<keyword evidence="10" id="KW-1185">Reference proteome</keyword>
<protein>
    <submittedName>
        <fullName evidence="9">TonB-linked outer membrane protein, SusC/RagA family</fullName>
    </submittedName>
</protein>
<gene>
    <name evidence="9" type="ORF">SAMN05444405_11842</name>
</gene>
<evidence type="ECO:0000256" key="1">
    <source>
        <dbReference type="ARBA" id="ARBA00004571"/>
    </source>
</evidence>
<name>A0A1M5FYM2_9BACE</name>
<dbReference type="Pfam" id="PF07715">
    <property type="entry name" value="Plug"/>
    <property type="match status" value="1"/>
</dbReference>
<dbReference type="OrthoDB" id="9768177at2"/>
<dbReference type="AlphaFoldDB" id="A0A1M5FYM2"/>
<evidence type="ECO:0000313" key="10">
    <source>
        <dbReference type="Proteomes" id="UP000184509"/>
    </source>
</evidence>
<dbReference type="InterPro" id="IPR023997">
    <property type="entry name" value="TonB-dep_OMP_SusC/RagA_CS"/>
</dbReference>
<dbReference type="NCBIfam" id="TIGR04056">
    <property type="entry name" value="OMP_RagA_SusC"/>
    <property type="match status" value="1"/>
</dbReference>
<dbReference type="Gene3D" id="2.170.130.10">
    <property type="entry name" value="TonB-dependent receptor, plug domain"/>
    <property type="match status" value="1"/>
</dbReference>
<dbReference type="FunFam" id="2.60.40.1120:FF:000003">
    <property type="entry name" value="Outer membrane protein Omp121"/>
    <property type="match status" value="1"/>
</dbReference>